<reference evidence="1 2" key="1">
    <citation type="submission" date="2015-08" db="EMBL/GenBank/DDBJ databases">
        <title>Genome sequencing of Penicillium nordicum.</title>
        <authorList>
            <person name="Nguyen H.D."/>
            <person name="Seifert K.A."/>
        </authorList>
    </citation>
    <scope>NUCLEOTIDE SEQUENCE [LARGE SCALE GENOMIC DNA]</scope>
    <source>
        <strain evidence="1 2">DAOMC 185683</strain>
    </source>
</reference>
<dbReference type="Proteomes" id="UP000037696">
    <property type="component" value="Unassembled WGS sequence"/>
</dbReference>
<proteinExistence type="predicted"/>
<dbReference type="AlphaFoldDB" id="A0A0M9W9M4"/>
<accession>A0A0M9W9M4</accession>
<name>A0A0M9W9M4_9EURO</name>
<comment type="caution">
    <text evidence="1">The sequence shown here is derived from an EMBL/GenBank/DDBJ whole genome shotgun (WGS) entry which is preliminary data.</text>
</comment>
<sequence>MKEASMFKTQEASHSHVILAKSYLVGGGEEIFGFIYVRNETLRPGCLFDRSALLSSSLDLGDCYCDPSLSNLTPPA</sequence>
<gene>
    <name evidence="1" type="ORF">ACN38_g13150</name>
</gene>
<dbReference type="EMBL" id="LHQQ01000703">
    <property type="protein sequence ID" value="KOS36143.1"/>
    <property type="molecule type" value="Genomic_DNA"/>
</dbReference>
<organism evidence="1 2">
    <name type="scientific">Penicillium nordicum</name>
    <dbReference type="NCBI Taxonomy" id="229535"/>
    <lineage>
        <taxon>Eukaryota</taxon>
        <taxon>Fungi</taxon>
        <taxon>Dikarya</taxon>
        <taxon>Ascomycota</taxon>
        <taxon>Pezizomycotina</taxon>
        <taxon>Eurotiomycetes</taxon>
        <taxon>Eurotiomycetidae</taxon>
        <taxon>Eurotiales</taxon>
        <taxon>Aspergillaceae</taxon>
        <taxon>Penicillium</taxon>
    </lineage>
</organism>
<keyword evidence="2" id="KW-1185">Reference proteome</keyword>
<evidence type="ECO:0000313" key="2">
    <source>
        <dbReference type="Proteomes" id="UP000037696"/>
    </source>
</evidence>
<protein>
    <submittedName>
        <fullName evidence="1">Uncharacterized protein</fullName>
    </submittedName>
</protein>
<evidence type="ECO:0000313" key="1">
    <source>
        <dbReference type="EMBL" id="KOS36143.1"/>
    </source>
</evidence>